<evidence type="ECO:0000256" key="9">
    <source>
        <dbReference type="ARBA" id="ARBA00032976"/>
    </source>
</evidence>
<comment type="function">
    <text evidence="1">Is involved in generating a small heat-stable compound (Nod), an acylated oligomer of N-acetylglucosamine, that stimulates mitosis in various plant protoplasts.</text>
</comment>
<dbReference type="PANTHER" id="PTHR10587:SF133">
    <property type="entry name" value="CHITIN DEACETYLASE 1-RELATED"/>
    <property type="match status" value="1"/>
</dbReference>
<proteinExistence type="inferred from homology"/>
<dbReference type="NCBIfam" id="TIGR04243">
    <property type="entry name" value="nodulat_NodB"/>
    <property type="match status" value="1"/>
</dbReference>
<dbReference type="RefSeq" id="WP_084791865.1">
    <property type="nucleotide sequence ID" value="NZ_FMXM01000057.1"/>
</dbReference>
<dbReference type="Gene3D" id="3.20.20.370">
    <property type="entry name" value="Glycoside hydrolase/deacetylase"/>
    <property type="match status" value="1"/>
</dbReference>
<keyword evidence="5" id="KW-0536">Nodulation</keyword>
<evidence type="ECO:0000256" key="3">
    <source>
        <dbReference type="ARBA" id="ARBA00010973"/>
    </source>
</evidence>
<keyword evidence="7" id="KW-0479">Metal-binding</keyword>
<dbReference type="STRING" id="1165689.SAMN02927914_06708"/>
<gene>
    <name evidence="11" type="ORF">SAMN02927914_06708</name>
</gene>
<dbReference type="PANTHER" id="PTHR10587">
    <property type="entry name" value="GLYCOSYL TRANSFERASE-RELATED"/>
    <property type="match status" value="1"/>
</dbReference>
<name>A0A1G5ZZQ8_9HYPH</name>
<dbReference type="EMBL" id="FMXM01000057">
    <property type="protein sequence ID" value="SDA99763.1"/>
    <property type="molecule type" value="Genomic_DNA"/>
</dbReference>
<accession>A0A1G5ZZQ8</accession>
<evidence type="ECO:0000256" key="1">
    <source>
        <dbReference type="ARBA" id="ARBA00003236"/>
    </source>
</evidence>
<evidence type="ECO:0000313" key="12">
    <source>
        <dbReference type="Proteomes" id="UP000198588"/>
    </source>
</evidence>
<dbReference type="InterPro" id="IPR026402">
    <property type="entry name" value="Nodulat_NodB"/>
</dbReference>
<dbReference type="InterPro" id="IPR050248">
    <property type="entry name" value="Polysacc_deacetylase_ArnD"/>
</dbReference>
<dbReference type="GO" id="GO:0005737">
    <property type="term" value="C:cytoplasm"/>
    <property type="evidence" value="ECO:0007669"/>
    <property type="project" value="UniProtKB-SubCell"/>
</dbReference>
<evidence type="ECO:0000256" key="5">
    <source>
        <dbReference type="ARBA" id="ARBA00022458"/>
    </source>
</evidence>
<comment type="similarity">
    <text evidence="3">Belongs to the polysaccharide deacetylase family.</text>
</comment>
<organism evidence="11 12">
    <name type="scientific">Mesorhizobium qingshengii</name>
    <dbReference type="NCBI Taxonomy" id="1165689"/>
    <lineage>
        <taxon>Bacteria</taxon>
        <taxon>Pseudomonadati</taxon>
        <taxon>Pseudomonadota</taxon>
        <taxon>Alphaproteobacteria</taxon>
        <taxon>Hyphomicrobiales</taxon>
        <taxon>Phyllobacteriaceae</taxon>
        <taxon>Mesorhizobium</taxon>
    </lineage>
</organism>
<protein>
    <recommendedName>
        <fullName evidence="4">Chitooligosaccharide deacetylase</fullName>
    </recommendedName>
    <alternativeName>
        <fullName evidence="9">Nodulation protein B</fullName>
    </alternativeName>
</protein>
<dbReference type="GO" id="GO:0016020">
    <property type="term" value="C:membrane"/>
    <property type="evidence" value="ECO:0007669"/>
    <property type="project" value="TreeGrafter"/>
</dbReference>
<feature type="domain" description="NodB homology" evidence="10">
    <location>
        <begin position="39"/>
        <end position="225"/>
    </location>
</feature>
<evidence type="ECO:0000259" key="10">
    <source>
        <dbReference type="PROSITE" id="PS51677"/>
    </source>
</evidence>
<dbReference type="PROSITE" id="PS51677">
    <property type="entry name" value="NODB"/>
    <property type="match status" value="1"/>
</dbReference>
<dbReference type="Pfam" id="PF01522">
    <property type="entry name" value="Polysacc_deac_1"/>
    <property type="match status" value="1"/>
</dbReference>
<keyword evidence="8" id="KW-0378">Hydrolase</keyword>
<comment type="subcellular location">
    <subcellularLocation>
        <location evidence="2">Cytoplasm</location>
    </subcellularLocation>
</comment>
<dbReference type="SUPFAM" id="SSF88713">
    <property type="entry name" value="Glycoside hydrolase/deacetylase"/>
    <property type="match status" value="1"/>
</dbReference>
<evidence type="ECO:0000256" key="2">
    <source>
        <dbReference type="ARBA" id="ARBA00004496"/>
    </source>
</evidence>
<dbReference type="OrthoDB" id="9784220at2"/>
<reference evidence="11 12" key="1">
    <citation type="submission" date="2016-10" db="EMBL/GenBank/DDBJ databases">
        <authorList>
            <person name="de Groot N.N."/>
        </authorList>
    </citation>
    <scope>NUCLEOTIDE SEQUENCE [LARGE SCALE GENOMIC DNA]</scope>
    <source>
        <strain evidence="11 12">CGMCC 1.12097</strain>
    </source>
</reference>
<sequence length="231" mass="25670">MRSDVRWTLCRGNESQHAQHVELSGFKQDICTRVVTEERSVYLTFDDGPNPIWTPEVLDLLAQHRVPATFFVIGAEAVDQPELIRRMIADGHEVANHTMTHPDLFECELGEVECEIAGASRAIRLACPEATVRHFRAPYGSWTEEVLATSASAGLAALHWSVDPRDWSRPGADSIVDAVLAGLRPGAIVLLHDGCERNHTEPRDQTITALSHLIPSLHDRGFVVRSLPQHH</sequence>
<dbReference type="InterPro" id="IPR002509">
    <property type="entry name" value="NODB_dom"/>
</dbReference>
<evidence type="ECO:0000256" key="4">
    <source>
        <dbReference type="ARBA" id="ARBA00020071"/>
    </source>
</evidence>
<evidence type="ECO:0000256" key="7">
    <source>
        <dbReference type="ARBA" id="ARBA00022723"/>
    </source>
</evidence>
<evidence type="ECO:0000256" key="6">
    <source>
        <dbReference type="ARBA" id="ARBA00022490"/>
    </source>
</evidence>
<dbReference type="GO" id="GO:0016810">
    <property type="term" value="F:hydrolase activity, acting on carbon-nitrogen (but not peptide) bonds"/>
    <property type="evidence" value="ECO:0007669"/>
    <property type="project" value="InterPro"/>
</dbReference>
<dbReference type="AlphaFoldDB" id="A0A1G5ZZQ8"/>
<dbReference type="Proteomes" id="UP000198588">
    <property type="component" value="Unassembled WGS sequence"/>
</dbReference>
<keyword evidence="6" id="KW-0963">Cytoplasm</keyword>
<dbReference type="GO" id="GO:0046872">
    <property type="term" value="F:metal ion binding"/>
    <property type="evidence" value="ECO:0007669"/>
    <property type="project" value="UniProtKB-KW"/>
</dbReference>
<evidence type="ECO:0000313" key="11">
    <source>
        <dbReference type="EMBL" id="SDA99763.1"/>
    </source>
</evidence>
<dbReference type="InterPro" id="IPR011330">
    <property type="entry name" value="Glyco_hydro/deAcase_b/a-brl"/>
</dbReference>
<evidence type="ECO:0000256" key="8">
    <source>
        <dbReference type="ARBA" id="ARBA00022801"/>
    </source>
</evidence>
<dbReference type="GO" id="GO:0005975">
    <property type="term" value="P:carbohydrate metabolic process"/>
    <property type="evidence" value="ECO:0007669"/>
    <property type="project" value="InterPro"/>
</dbReference>